<feature type="region of interest" description="Disordered" evidence="6">
    <location>
        <begin position="281"/>
        <end position="300"/>
    </location>
</feature>
<proteinExistence type="predicted"/>
<dbReference type="Pfam" id="PF09678">
    <property type="entry name" value="Caa3_CtaG"/>
    <property type="match status" value="1"/>
</dbReference>
<accession>A0ABP7GNZ8</accession>
<evidence type="ECO:0000313" key="9">
    <source>
        <dbReference type="Proteomes" id="UP001500540"/>
    </source>
</evidence>
<feature type="transmembrane region" description="Helical" evidence="7">
    <location>
        <begin position="54"/>
        <end position="73"/>
    </location>
</feature>
<comment type="subcellular location">
    <subcellularLocation>
        <location evidence="1">Cell membrane</location>
        <topology evidence="1">Multi-pass membrane protein</topology>
    </subcellularLocation>
</comment>
<keyword evidence="2" id="KW-1003">Cell membrane</keyword>
<feature type="transmembrane region" description="Helical" evidence="7">
    <location>
        <begin position="164"/>
        <end position="186"/>
    </location>
</feature>
<dbReference type="InterPro" id="IPR019108">
    <property type="entry name" value="Caa3_assmbl_CtaG-rel"/>
</dbReference>
<keyword evidence="5 7" id="KW-0472">Membrane</keyword>
<organism evidence="8 9">
    <name type="scientific">Microbacterium kribbense</name>
    <dbReference type="NCBI Taxonomy" id="433645"/>
    <lineage>
        <taxon>Bacteria</taxon>
        <taxon>Bacillati</taxon>
        <taxon>Actinomycetota</taxon>
        <taxon>Actinomycetes</taxon>
        <taxon>Micrococcales</taxon>
        <taxon>Microbacteriaceae</taxon>
        <taxon>Microbacterium</taxon>
    </lineage>
</organism>
<gene>
    <name evidence="8" type="ORF">GCM10022240_23700</name>
</gene>
<feature type="transmembrane region" description="Helical" evidence="7">
    <location>
        <begin position="103"/>
        <end position="127"/>
    </location>
</feature>
<evidence type="ECO:0000256" key="5">
    <source>
        <dbReference type="ARBA" id="ARBA00023136"/>
    </source>
</evidence>
<evidence type="ECO:0000256" key="4">
    <source>
        <dbReference type="ARBA" id="ARBA00022989"/>
    </source>
</evidence>
<keyword evidence="9" id="KW-1185">Reference proteome</keyword>
<evidence type="ECO:0000256" key="6">
    <source>
        <dbReference type="SAM" id="MobiDB-lite"/>
    </source>
</evidence>
<evidence type="ECO:0000313" key="8">
    <source>
        <dbReference type="EMBL" id="GAA3770719.1"/>
    </source>
</evidence>
<evidence type="ECO:0000256" key="2">
    <source>
        <dbReference type="ARBA" id="ARBA00022475"/>
    </source>
</evidence>
<keyword evidence="3 7" id="KW-0812">Transmembrane</keyword>
<dbReference type="EMBL" id="BAABAF010000008">
    <property type="protein sequence ID" value="GAA3770719.1"/>
    <property type="molecule type" value="Genomic_DNA"/>
</dbReference>
<protein>
    <recommendedName>
        <fullName evidence="10">Cytochrome c oxidase assembly protein</fullName>
    </recommendedName>
</protein>
<evidence type="ECO:0000256" key="3">
    <source>
        <dbReference type="ARBA" id="ARBA00022692"/>
    </source>
</evidence>
<feature type="transmembrane region" description="Helical" evidence="7">
    <location>
        <begin position="26"/>
        <end position="48"/>
    </location>
</feature>
<feature type="transmembrane region" description="Helical" evidence="7">
    <location>
        <begin position="220"/>
        <end position="241"/>
    </location>
</feature>
<reference evidence="9" key="1">
    <citation type="journal article" date="2019" name="Int. J. Syst. Evol. Microbiol.">
        <title>The Global Catalogue of Microorganisms (GCM) 10K type strain sequencing project: providing services to taxonomists for standard genome sequencing and annotation.</title>
        <authorList>
            <consortium name="The Broad Institute Genomics Platform"/>
            <consortium name="The Broad Institute Genome Sequencing Center for Infectious Disease"/>
            <person name="Wu L."/>
            <person name="Ma J."/>
        </authorList>
    </citation>
    <scope>NUCLEOTIDE SEQUENCE [LARGE SCALE GENOMIC DNA]</scope>
    <source>
        <strain evidence="9">JCM 16950</strain>
    </source>
</reference>
<evidence type="ECO:0008006" key="10">
    <source>
        <dbReference type="Google" id="ProtNLM"/>
    </source>
</evidence>
<feature type="transmembrane region" description="Helical" evidence="7">
    <location>
        <begin position="139"/>
        <end position="157"/>
    </location>
</feature>
<dbReference type="Proteomes" id="UP001500540">
    <property type="component" value="Unassembled WGS sequence"/>
</dbReference>
<evidence type="ECO:0000256" key="1">
    <source>
        <dbReference type="ARBA" id="ARBA00004651"/>
    </source>
</evidence>
<name>A0ABP7GNZ8_9MICO</name>
<comment type="caution">
    <text evidence="8">The sequence shown here is derived from an EMBL/GenBank/DDBJ whole genome shotgun (WGS) entry which is preliminary data.</text>
</comment>
<keyword evidence="4 7" id="KW-1133">Transmembrane helix</keyword>
<evidence type="ECO:0000256" key="7">
    <source>
        <dbReference type="SAM" id="Phobius"/>
    </source>
</evidence>
<sequence length="300" mass="32383">MVAAVSYLWGVHCVARRGGSWPLHRTLMFLGLGLGSYAVIELGFLGAYGGQLRWAFTTRIALLIFVMAPLISLGQPLQLIQQATGPTGAGRVVKVLHTRVVRIFGNAMVGSALVAGIFCLFLTPLGWTLRGAGWIDEGLGLIVGLLGLLLVLPLGALAATQTSLFITVEFLLAFVELVIDSIPGILLRLNGAVLDHAPTIVGTASWWPNPLHDQHLSGDFLWFIAEIGDVPVLLILMFRWMRMDRREAKSYDELSDEDYDAMMQAHLSGAALAAPVESGEHVPTRHAVSSAVRDASRADP</sequence>